<accession>A0ABY8LWW4</accession>
<sequence length="247" mass="29901">MNKEEIHSIINFWLSNDNKQENIVLKKQWYFENKNHEKMSYWSHFLLIISLFLFIIFAILSLSLTFTDFVFDYNIKMFILAMLFWLSSFFILCAIILFQYIKENPGEKVWEYKISKIFFLDVFNKINKNDICYKEIEFINSDSLNFTNILSKKMQTSYSWVKILTKNMRIFYIGMPLNDENNNIFIKNNQIYETEQNIDLLNINLKSLSISESVWNIFSLFEIVERICVRIYKINDLIIEAENYEKR</sequence>
<dbReference type="Proteomes" id="UP001179842">
    <property type="component" value="Chromosome"/>
</dbReference>
<keyword evidence="1" id="KW-0472">Membrane</keyword>
<dbReference type="RefSeq" id="WP_280101913.1">
    <property type="nucleotide sequence ID" value="NZ_CP122979.1"/>
</dbReference>
<proteinExistence type="predicted"/>
<evidence type="ECO:0008006" key="4">
    <source>
        <dbReference type="Google" id="ProtNLM"/>
    </source>
</evidence>
<gene>
    <name evidence="2" type="ORF">QEG99_04070</name>
</gene>
<evidence type="ECO:0000313" key="3">
    <source>
        <dbReference type="Proteomes" id="UP001179842"/>
    </source>
</evidence>
<keyword evidence="1" id="KW-0812">Transmembrane</keyword>
<reference evidence="2" key="1">
    <citation type="submission" date="2023-04" db="EMBL/GenBank/DDBJ databases">
        <title>Completed genome of Mycoplasma lagogenitalium type strain 12MS.</title>
        <authorList>
            <person name="Spergser J."/>
        </authorList>
    </citation>
    <scope>NUCLEOTIDE SEQUENCE</scope>
    <source>
        <strain evidence="2">12MS</strain>
    </source>
</reference>
<protein>
    <recommendedName>
        <fullName evidence="4">DUF3137 domain-containing protein</fullName>
    </recommendedName>
</protein>
<name>A0ABY8LWW4_9BACT</name>
<feature type="transmembrane region" description="Helical" evidence="1">
    <location>
        <begin position="45"/>
        <end position="66"/>
    </location>
</feature>
<evidence type="ECO:0000313" key="2">
    <source>
        <dbReference type="EMBL" id="WGI36612.1"/>
    </source>
</evidence>
<keyword evidence="3" id="KW-1185">Reference proteome</keyword>
<organism evidence="2 3">
    <name type="scientific">Mesomycoplasma lagogenitalium</name>
    <dbReference type="NCBI Taxonomy" id="171286"/>
    <lineage>
        <taxon>Bacteria</taxon>
        <taxon>Bacillati</taxon>
        <taxon>Mycoplasmatota</taxon>
        <taxon>Mycoplasmoidales</taxon>
        <taxon>Metamycoplasmataceae</taxon>
        <taxon>Mesomycoplasma</taxon>
    </lineage>
</organism>
<evidence type="ECO:0000256" key="1">
    <source>
        <dbReference type="SAM" id="Phobius"/>
    </source>
</evidence>
<keyword evidence="1" id="KW-1133">Transmembrane helix</keyword>
<feature type="transmembrane region" description="Helical" evidence="1">
    <location>
        <begin position="78"/>
        <end position="98"/>
    </location>
</feature>
<dbReference type="EMBL" id="CP122979">
    <property type="protein sequence ID" value="WGI36612.1"/>
    <property type="molecule type" value="Genomic_DNA"/>
</dbReference>